<dbReference type="Proteomes" id="UP000503349">
    <property type="component" value="Chromosome 11"/>
</dbReference>
<dbReference type="AlphaFoldDB" id="A0A6G1Q110"/>
<protein>
    <submittedName>
        <fullName evidence="1">Uncharacterized protein</fullName>
    </submittedName>
</protein>
<dbReference type="EMBL" id="CM015722">
    <property type="protein sequence ID" value="KAF3696291.1"/>
    <property type="molecule type" value="Genomic_DNA"/>
</dbReference>
<evidence type="ECO:0000313" key="2">
    <source>
        <dbReference type="Proteomes" id="UP000503349"/>
    </source>
</evidence>
<evidence type="ECO:0000313" key="1">
    <source>
        <dbReference type="EMBL" id="KAF3696291.1"/>
    </source>
</evidence>
<organism evidence="1 2">
    <name type="scientific">Channa argus</name>
    <name type="common">Northern snakehead</name>
    <name type="synonym">Ophicephalus argus</name>
    <dbReference type="NCBI Taxonomy" id="215402"/>
    <lineage>
        <taxon>Eukaryota</taxon>
        <taxon>Metazoa</taxon>
        <taxon>Chordata</taxon>
        <taxon>Craniata</taxon>
        <taxon>Vertebrata</taxon>
        <taxon>Euteleostomi</taxon>
        <taxon>Actinopterygii</taxon>
        <taxon>Neopterygii</taxon>
        <taxon>Teleostei</taxon>
        <taxon>Neoteleostei</taxon>
        <taxon>Acanthomorphata</taxon>
        <taxon>Anabantaria</taxon>
        <taxon>Anabantiformes</taxon>
        <taxon>Channoidei</taxon>
        <taxon>Channidae</taxon>
        <taxon>Channa</taxon>
    </lineage>
</organism>
<reference evidence="1 2" key="1">
    <citation type="submission" date="2019-02" db="EMBL/GenBank/DDBJ databases">
        <title>Opniocepnalus argus genome.</title>
        <authorList>
            <person name="Zhou C."/>
            <person name="Xiao S."/>
        </authorList>
    </citation>
    <scope>NUCLEOTIDE SEQUENCE [LARGE SCALE GENOMIC DNA]</scope>
    <source>
        <strain evidence="1">OARG1902GOOAL</strain>
        <tissue evidence="1">Muscle</tissue>
    </source>
</reference>
<gene>
    <name evidence="1" type="ORF">EXN66_Car011968</name>
</gene>
<proteinExistence type="predicted"/>
<reference evidence="2" key="2">
    <citation type="submission" date="2019-02" db="EMBL/GenBank/DDBJ databases">
        <title>Opniocepnalus argus Var Kimnra genome.</title>
        <authorList>
            <person name="Zhou C."/>
            <person name="Xiao S."/>
        </authorList>
    </citation>
    <scope>NUCLEOTIDE SEQUENCE [LARGE SCALE GENOMIC DNA]</scope>
</reference>
<sequence>MKEAFIQIHSQLYTKEVLEFLDFIESENRLTSARGLAEQGIKLQKENTIIHP</sequence>
<name>A0A6G1Q110_CHAAH</name>
<accession>A0A6G1Q110</accession>
<keyword evidence="2" id="KW-1185">Reference proteome</keyword>